<organism evidence="1 2">
    <name type="scientific">Marvinbryantia formatexigens DSM 14469</name>
    <dbReference type="NCBI Taxonomy" id="478749"/>
    <lineage>
        <taxon>Bacteria</taxon>
        <taxon>Bacillati</taxon>
        <taxon>Bacillota</taxon>
        <taxon>Clostridia</taxon>
        <taxon>Lachnospirales</taxon>
        <taxon>Lachnospiraceae</taxon>
        <taxon>Marvinbryantia</taxon>
    </lineage>
</organism>
<name>C6LL80_9FIRM</name>
<dbReference type="RefSeq" id="WP_006864179.1">
    <property type="nucleotide sequence ID" value="NZ_ACCL02000028.1"/>
</dbReference>
<protein>
    <submittedName>
        <fullName evidence="1">Uncharacterized protein</fullName>
    </submittedName>
</protein>
<evidence type="ECO:0000313" key="2">
    <source>
        <dbReference type="Proteomes" id="UP000005561"/>
    </source>
</evidence>
<accession>C6LL80</accession>
<dbReference type="EMBL" id="ACCL02000028">
    <property type="protein sequence ID" value="EET58591.1"/>
    <property type="molecule type" value="Genomic_DNA"/>
</dbReference>
<sequence length="61" mass="7248">MFLQYLESRRTHSPQAEGFDKGAYNIFEEERKANIIIDKLDKISSQLDKVIKNQERLYSEL</sequence>
<gene>
    <name evidence="1" type="ORF">BRYFOR_09427</name>
</gene>
<reference evidence="1" key="1">
    <citation type="submission" date="2009-07" db="EMBL/GenBank/DDBJ databases">
        <authorList>
            <person name="Weinstock G."/>
            <person name="Sodergren E."/>
            <person name="Clifton S."/>
            <person name="Fulton L."/>
            <person name="Fulton B."/>
            <person name="Courtney L."/>
            <person name="Fronick C."/>
            <person name="Harrison M."/>
            <person name="Strong C."/>
            <person name="Farmer C."/>
            <person name="Delahaunty K."/>
            <person name="Markovic C."/>
            <person name="Hall O."/>
            <person name="Minx P."/>
            <person name="Tomlinson C."/>
            <person name="Mitreva M."/>
            <person name="Nelson J."/>
            <person name="Hou S."/>
            <person name="Wollam A."/>
            <person name="Pepin K.H."/>
            <person name="Johnson M."/>
            <person name="Bhonagiri V."/>
            <person name="Nash W.E."/>
            <person name="Warren W."/>
            <person name="Chinwalla A."/>
            <person name="Mardis E.R."/>
            <person name="Wilson R.K."/>
        </authorList>
    </citation>
    <scope>NUCLEOTIDE SEQUENCE [LARGE SCALE GENOMIC DNA]</scope>
    <source>
        <strain evidence="1">DSM 14469</strain>
    </source>
</reference>
<dbReference type="AlphaFoldDB" id="C6LL80"/>
<comment type="caution">
    <text evidence="1">The sequence shown here is derived from an EMBL/GenBank/DDBJ whole genome shotgun (WGS) entry which is preliminary data.</text>
</comment>
<dbReference type="Proteomes" id="UP000005561">
    <property type="component" value="Unassembled WGS sequence"/>
</dbReference>
<keyword evidence="2" id="KW-1185">Reference proteome</keyword>
<proteinExistence type="predicted"/>
<evidence type="ECO:0000313" key="1">
    <source>
        <dbReference type="EMBL" id="EET58591.1"/>
    </source>
</evidence>
<dbReference type="OrthoDB" id="2065951at2"/>